<evidence type="ECO:0000256" key="1">
    <source>
        <dbReference type="SAM" id="MobiDB-lite"/>
    </source>
</evidence>
<feature type="region of interest" description="Disordered" evidence="1">
    <location>
        <begin position="1243"/>
        <end position="1267"/>
    </location>
</feature>
<dbReference type="Proteomes" id="UP000728185">
    <property type="component" value="Unassembled WGS sequence"/>
</dbReference>
<feature type="compositionally biased region" description="Polar residues" evidence="1">
    <location>
        <begin position="184"/>
        <end position="193"/>
    </location>
</feature>
<feature type="region of interest" description="Disordered" evidence="1">
    <location>
        <begin position="311"/>
        <end position="351"/>
    </location>
</feature>
<name>A0A8E0RUV5_9TREM</name>
<keyword evidence="3" id="KW-1185">Reference proteome</keyword>
<proteinExistence type="predicted"/>
<feature type="compositionally biased region" description="Polar residues" evidence="1">
    <location>
        <begin position="339"/>
        <end position="351"/>
    </location>
</feature>
<accession>A0A8E0RUV5</accession>
<feature type="compositionally biased region" description="Basic and acidic residues" evidence="1">
    <location>
        <begin position="740"/>
        <end position="755"/>
    </location>
</feature>
<evidence type="ECO:0000313" key="2">
    <source>
        <dbReference type="EMBL" id="KAA0189913.1"/>
    </source>
</evidence>
<feature type="region of interest" description="Disordered" evidence="1">
    <location>
        <begin position="412"/>
        <end position="466"/>
    </location>
</feature>
<feature type="compositionally biased region" description="Polar residues" evidence="1">
    <location>
        <begin position="756"/>
        <end position="777"/>
    </location>
</feature>
<feature type="compositionally biased region" description="Polar residues" evidence="1">
    <location>
        <begin position="1243"/>
        <end position="1252"/>
    </location>
</feature>
<feature type="region of interest" description="Disordered" evidence="1">
    <location>
        <begin position="740"/>
        <end position="777"/>
    </location>
</feature>
<feature type="region of interest" description="Disordered" evidence="1">
    <location>
        <begin position="180"/>
        <end position="201"/>
    </location>
</feature>
<dbReference type="EMBL" id="LUCM01007449">
    <property type="protein sequence ID" value="KAA0189913.1"/>
    <property type="molecule type" value="Genomic_DNA"/>
</dbReference>
<organism evidence="2 3">
    <name type="scientific">Fasciolopsis buskii</name>
    <dbReference type="NCBI Taxonomy" id="27845"/>
    <lineage>
        <taxon>Eukaryota</taxon>
        <taxon>Metazoa</taxon>
        <taxon>Spiralia</taxon>
        <taxon>Lophotrochozoa</taxon>
        <taxon>Platyhelminthes</taxon>
        <taxon>Trematoda</taxon>
        <taxon>Digenea</taxon>
        <taxon>Plagiorchiida</taxon>
        <taxon>Echinostomata</taxon>
        <taxon>Echinostomatoidea</taxon>
        <taxon>Fasciolidae</taxon>
        <taxon>Fasciolopsis</taxon>
    </lineage>
</organism>
<feature type="compositionally biased region" description="Polar residues" evidence="1">
    <location>
        <begin position="1070"/>
        <end position="1104"/>
    </location>
</feature>
<comment type="caution">
    <text evidence="2">The sequence shown here is derived from an EMBL/GenBank/DDBJ whole genome shotgun (WGS) entry which is preliminary data.</text>
</comment>
<evidence type="ECO:0000313" key="3">
    <source>
        <dbReference type="Proteomes" id="UP000728185"/>
    </source>
</evidence>
<feature type="compositionally biased region" description="Polar residues" evidence="1">
    <location>
        <begin position="449"/>
        <end position="466"/>
    </location>
</feature>
<dbReference type="OrthoDB" id="6279665at2759"/>
<protein>
    <submittedName>
        <fullName evidence="2">Uncharacterized protein</fullName>
    </submittedName>
</protein>
<feature type="region of interest" description="Disordered" evidence="1">
    <location>
        <begin position="1069"/>
        <end position="1118"/>
    </location>
</feature>
<gene>
    <name evidence="2" type="ORF">FBUS_09099</name>
</gene>
<sequence length="1488" mass="167765">MCQANALCYTWTEYVFDQFPTEINYIADNPFVRENLSRLNCQLRVKRDFHALGSQIRVLVAAPDAKILAECDRILEQIVPEYCARKPYRVADPSKVCGNYKLPNKSDFVRDQSVETAISTNYWIGSYGERKKAIHFTFAKPAAKRLRWALTHNTRKPIGTTHGPDRLVSKWDGRRVTIYPRNSHWPSNQTPTPRNGELKKYDTDSKVHSELGTIGRSLAHIKATHKSPFPIKPVTQRLSSKDESMATLADVTDVYLHEELPPWTRLREVTTKPAMGDGTNSNMNVFQENTRTNLSDFHSLSFPCWSSDRTKENTLKESPRMNSGVGDLCDSPDRHESSAKQGGNTIRNTSKDLTGFTSEECYSNPSSWDFDKDKGIFASSSGIIRSHCSSSEKSLGNSVQMKQYLSQFIGDRTSFKPQMTRRTHSSQGLSERGSRKSDNGQVMRRRSHSGSQKSPPKQIPRNNLSCPNHSITCGHKLDEIIVQQKNPSSFCKPPRRFIRMNEMKRGNLIGYSTGKTLAGACASHDVATQFVVTRMSNAQMDAICQTHDGVVLPSYHPDTVEPRCQEVQSLCQLSPVSRSDNPMNHIHPVTVEVRPHVCQVYSPDPMNVEIGAIPVTISSRTVPAYGARSCGVQVDWPGSTESSVLTVCHRCHRIQRRDWFTQPCPGPFPKRSQVTNNVGYLDSERIETAENFPAQQRLRPEVLKTDGLYGRVQYEAIPICVNQTQRINIHESLQVSAERTEAVNSTKKEISERSHLANQSDARVKSNPSDRTMQTTSLDGTGFIDLKSGSRFRSSDLARVFVVASGENKGLENDGTAIILTGNSLEMEQNHSETEPIRTPVIVNRQSSSEKLAEADQVILDGECTSHSQPSSWSVDSSRLRICTVGRRVNFCRPVCTSTALHRADRVYITNGLVMDVPKSATKLFRPKPNSRLTGSLHCRAMSAPSEIRKRLDYSRLIPNPSVVNRGDRCMLTNARGTWVTVPVSTNKLCVTNLAQMQMTIDSSKRPRREMDMSTRNHVHELNPRPKSTCFTARLECLPRLRIGCRAPQCMGRSTVPSDPPRPVAVRNKTIANRKTAANSARRSASVTSLGESEPTHISRQSLSRSDEVPTFRSFSNPHPGLSMVDDVVHSNMTSTLIPLNCNSKDTRKRLFSRLHSSQPNSYRKPRTESDRGQIISKTLTSNHQKNFTRENVRSERARMLSKNYTEIRNLVDSYLDRAHKQTAMGILTKNKTERQMNLSYKRTRSPGSTDQVRIKSASLPGTPIQGNRQKEWTMKRTYSKMEQNQPFHEVVAKSKPPLLRFHSNQFAINKRSTTSSSSAKLMKPIPFLHVPSPLEDHSVGSNTGLSSDRDLGDRCTTEDAISSEMDAFDERLGVALQGTLDRILWESADQLLSKREPLLKEQIRQTYFQLSPFSEITIDEEFGNEIEELKNDDTKNNYTRPLYDKPDSVNKIWKSKHSRLAEPNARSEWISLWCCAPWRCAQRSYSQ</sequence>
<reference evidence="2" key="1">
    <citation type="submission" date="2019-05" db="EMBL/GenBank/DDBJ databases">
        <title>Annotation for the trematode Fasciolopsis buski.</title>
        <authorList>
            <person name="Choi Y.-J."/>
        </authorList>
    </citation>
    <scope>NUCLEOTIDE SEQUENCE</scope>
    <source>
        <strain evidence="2">HT</strain>
        <tissue evidence="2">Whole worm</tissue>
    </source>
</reference>